<comment type="subcellular location">
    <subcellularLocation>
        <location evidence="4">Cytoplasm</location>
    </subcellularLocation>
</comment>
<accession>A0A8I1KI40</accession>
<feature type="binding site" evidence="4">
    <location>
        <position position="119"/>
    </location>
    <ligand>
        <name>substrate</name>
    </ligand>
</feature>
<evidence type="ECO:0000313" key="7">
    <source>
        <dbReference type="Proteomes" id="UP000621390"/>
    </source>
</evidence>
<evidence type="ECO:0000256" key="1">
    <source>
        <dbReference type="ARBA" id="ARBA00022490"/>
    </source>
</evidence>
<evidence type="ECO:0000313" key="5">
    <source>
        <dbReference type="EMBL" id="MBJ7266942.1"/>
    </source>
</evidence>
<proteinExistence type="inferred from homology"/>
<dbReference type="InterPro" id="IPR028978">
    <property type="entry name" value="Chorismate_lyase_/UTRA_dom_sf"/>
</dbReference>
<dbReference type="AlphaFoldDB" id="A0A8I1KI40"/>
<evidence type="ECO:0000256" key="4">
    <source>
        <dbReference type="HAMAP-Rule" id="MF_01632"/>
    </source>
</evidence>
<dbReference type="Gene3D" id="3.40.1410.10">
    <property type="entry name" value="Chorismate lyase-like"/>
    <property type="match status" value="1"/>
</dbReference>
<keyword evidence="4" id="KW-0670">Pyruvate</keyword>
<name>A0A8I1KI40_9GAMM</name>
<comment type="catalytic activity">
    <reaction evidence="4">
        <text>chorismate = 4-hydroxybenzoate + pyruvate</text>
        <dbReference type="Rhea" id="RHEA:16505"/>
        <dbReference type="ChEBI" id="CHEBI:15361"/>
        <dbReference type="ChEBI" id="CHEBI:17879"/>
        <dbReference type="ChEBI" id="CHEBI:29748"/>
        <dbReference type="EC" id="4.1.3.40"/>
    </reaction>
</comment>
<dbReference type="HAMAP" id="MF_01632">
    <property type="entry name" value="UbiC"/>
    <property type="match status" value="1"/>
</dbReference>
<dbReference type="EMBL" id="JAEMOS010000023">
    <property type="protein sequence ID" value="MBJ7266942.1"/>
    <property type="molecule type" value="Genomic_DNA"/>
</dbReference>
<dbReference type="Proteomes" id="UP000621390">
    <property type="component" value="Unassembled WGS sequence"/>
</dbReference>
<comment type="similarity">
    <text evidence="4">Belongs to the UbiC family.</text>
</comment>
<dbReference type="UniPathway" id="UPA00232"/>
<keyword evidence="8" id="KW-1185">Reference proteome</keyword>
<dbReference type="SUPFAM" id="SSF64288">
    <property type="entry name" value="Chorismate lyase-like"/>
    <property type="match status" value="1"/>
</dbReference>
<feature type="binding site" evidence="4">
    <location>
        <position position="177"/>
    </location>
    <ligand>
        <name>substrate</name>
    </ligand>
</feature>
<organism evidence="6 7">
    <name type="scientific">Idiomarina abyssalis</name>
    <dbReference type="NCBI Taxonomy" id="86102"/>
    <lineage>
        <taxon>Bacteria</taxon>
        <taxon>Pseudomonadati</taxon>
        <taxon>Pseudomonadota</taxon>
        <taxon>Gammaproteobacteria</taxon>
        <taxon>Alteromonadales</taxon>
        <taxon>Idiomarinaceae</taxon>
        <taxon>Idiomarina</taxon>
    </lineage>
</organism>
<feature type="binding site" evidence="4">
    <location>
        <position position="81"/>
    </location>
    <ligand>
        <name>substrate</name>
    </ligand>
</feature>
<comment type="pathway">
    <text evidence="4">Cofactor biosynthesis; ubiquinone biosynthesis.</text>
</comment>
<dbReference type="Proteomes" id="UP000655994">
    <property type="component" value="Unassembled WGS sequence"/>
</dbReference>
<protein>
    <recommendedName>
        <fullName evidence="4">Probable chorismate pyruvate-lyase</fullName>
        <shortName evidence="4">CL</shortName>
        <shortName evidence="4">CPL</shortName>
        <ecNumber evidence="4">4.1.3.40</ecNumber>
    </recommendedName>
</protein>
<sequence length="198" mass="22420">MTTEFYPTPAFPVSEALQWSPPQQFELTAEQADWLLYEGSLTQRLKEVGGNFSVKLLGQQVLEPTPEEKQRLNLNCNVVVREVLLYCDKQPWVFARSLFSPSAEQASTLNLQQLGNQSLGESLFARSDLHCGDIEVAVVGGEHPVAQLNQRWFQKSHTLLGRRRMFSTAGEQLLVSEIFLEPSSLYSASETFRRNKRS</sequence>
<dbReference type="GO" id="GO:0006744">
    <property type="term" value="P:ubiquinone biosynthetic process"/>
    <property type="evidence" value="ECO:0007669"/>
    <property type="project" value="UniProtKB-UniRule"/>
</dbReference>
<comment type="function">
    <text evidence="4">Removes the pyruvyl group from chorismate, with concomitant aromatization of the ring, to provide 4-hydroxybenzoate (4HB) for the ubiquinone pathway.</text>
</comment>
<dbReference type="GO" id="GO:0008813">
    <property type="term" value="F:chorismate lyase activity"/>
    <property type="evidence" value="ECO:0007669"/>
    <property type="project" value="UniProtKB-UniRule"/>
</dbReference>
<evidence type="ECO:0000313" key="8">
    <source>
        <dbReference type="Proteomes" id="UP000655994"/>
    </source>
</evidence>
<evidence type="ECO:0000313" key="6">
    <source>
        <dbReference type="EMBL" id="MBJ7316500.1"/>
    </source>
</evidence>
<gene>
    <name evidence="4" type="primary">ubiC</name>
    <name evidence="5" type="ORF">JHC10_08295</name>
    <name evidence="6" type="ORF">JHC11_10955</name>
</gene>
<reference evidence="6 8" key="1">
    <citation type="submission" date="2020-09" db="EMBL/GenBank/DDBJ databases">
        <title>Draft Genomes of Bacterial Isolates from North Pond Shallow Sediments.</title>
        <authorList>
            <person name="Kiel Reese B."/>
            <person name="Mullis M."/>
            <person name="Weisend R.E."/>
        </authorList>
    </citation>
    <scope>NUCLEOTIDE SEQUENCE</scope>
    <source>
        <strain evidence="6">KJE-2</strain>
        <strain evidence="5 8">KJE-3</strain>
    </source>
</reference>
<dbReference type="EC" id="4.1.3.40" evidence="4"/>
<dbReference type="PANTHER" id="PTHR38683">
    <property type="entry name" value="CHORISMATE PYRUVATE-LYASE"/>
    <property type="match status" value="1"/>
</dbReference>
<keyword evidence="3 4" id="KW-0456">Lyase</keyword>
<dbReference type="RefSeq" id="WP_054490817.1">
    <property type="nucleotide sequence ID" value="NZ_FPBE01000002.1"/>
</dbReference>
<comment type="caution">
    <text evidence="6">The sequence shown here is derived from an EMBL/GenBank/DDBJ whole genome shotgun (WGS) entry which is preliminary data.</text>
</comment>
<dbReference type="EMBL" id="JAEMOP010000009">
    <property type="protein sequence ID" value="MBJ7316500.1"/>
    <property type="molecule type" value="Genomic_DNA"/>
</dbReference>
<dbReference type="GO" id="GO:0005829">
    <property type="term" value="C:cytosol"/>
    <property type="evidence" value="ECO:0007669"/>
    <property type="project" value="TreeGrafter"/>
</dbReference>
<dbReference type="GO" id="GO:0042866">
    <property type="term" value="P:pyruvate biosynthetic process"/>
    <property type="evidence" value="ECO:0007669"/>
    <property type="project" value="UniProtKB-UniRule"/>
</dbReference>
<dbReference type="InterPro" id="IPR007440">
    <property type="entry name" value="Chorismate--pyruvate_lyase"/>
</dbReference>
<evidence type="ECO:0000256" key="3">
    <source>
        <dbReference type="ARBA" id="ARBA00023239"/>
    </source>
</evidence>
<dbReference type="Pfam" id="PF04345">
    <property type="entry name" value="Chor_lyase"/>
    <property type="match status" value="1"/>
</dbReference>
<dbReference type="OrthoDB" id="9789493at2"/>
<comment type="caution">
    <text evidence="4">Lacks conserved residue(s) required for the propagation of feature annotation.</text>
</comment>
<dbReference type="PANTHER" id="PTHR38683:SF1">
    <property type="entry name" value="CHORISMATE PYRUVATE-LYASE"/>
    <property type="match status" value="1"/>
</dbReference>
<keyword evidence="1 4" id="KW-0963">Cytoplasm</keyword>
<keyword evidence="2 4" id="KW-0831">Ubiquinone biosynthesis</keyword>
<evidence type="ECO:0000256" key="2">
    <source>
        <dbReference type="ARBA" id="ARBA00022688"/>
    </source>
</evidence>